<dbReference type="EMBL" id="LMVH01000001">
    <property type="protein sequence ID" value="KUL99143.1"/>
    <property type="molecule type" value="Genomic_DNA"/>
</dbReference>
<sequence>MGIINKKDEEFFENVEYFSEIIDRINDIQENNNYSDEEMDNDLDVALWRAFVYINLWSYKGYAKAERILKKVENKGIKNPIWCYRYAVSIARLRKYEEALKYFLIGTEVDSTYPWNWLELGRLYYKFGELDKVFECIEKGLELVPNDYEFLTLKDDVKNDRGYFYSINHYINEEVDKTEDRELNYGDDEEWEKFKKETHYGEKCL</sequence>
<dbReference type="Proteomes" id="UP000054800">
    <property type="component" value="Unassembled WGS sequence"/>
</dbReference>
<feature type="repeat" description="TPR" evidence="1">
    <location>
        <begin position="114"/>
        <end position="147"/>
    </location>
</feature>
<organism evidence="2 3">
    <name type="scientific">Fusobacterium nucleatum subsp. nucleatum</name>
    <dbReference type="NCBI Taxonomy" id="76856"/>
    <lineage>
        <taxon>Bacteria</taxon>
        <taxon>Fusobacteriati</taxon>
        <taxon>Fusobacteriota</taxon>
        <taxon>Fusobacteriia</taxon>
        <taxon>Fusobacteriales</taxon>
        <taxon>Fusobacteriaceae</taxon>
        <taxon>Fusobacterium</taxon>
    </lineage>
</organism>
<dbReference type="SUPFAM" id="SSF48452">
    <property type="entry name" value="TPR-like"/>
    <property type="match status" value="1"/>
</dbReference>
<dbReference type="RefSeq" id="WP_059222804.1">
    <property type="nucleotide sequence ID" value="NZ_LMVH01000001.1"/>
</dbReference>
<reference evidence="2 3" key="1">
    <citation type="submission" date="2015-10" db="EMBL/GenBank/DDBJ databases">
        <authorList>
            <person name="Gilbert D.G."/>
        </authorList>
    </citation>
    <scope>NUCLEOTIDE SEQUENCE [LARGE SCALE GENOMIC DNA]</scope>
    <source>
        <strain evidence="2 3">ChDC F311</strain>
    </source>
</reference>
<evidence type="ECO:0000256" key="1">
    <source>
        <dbReference type="PROSITE-ProRule" id="PRU00339"/>
    </source>
</evidence>
<dbReference type="InterPro" id="IPR011990">
    <property type="entry name" value="TPR-like_helical_dom_sf"/>
</dbReference>
<dbReference type="Gene3D" id="1.25.40.10">
    <property type="entry name" value="Tetratricopeptide repeat domain"/>
    <property type="match status" value="1"/>
</dbReference>
<proteinExistence type="predicted"/>
<evidence type="ECO:0000313" key="3">
    <source>
        <dbReference type="Proteomes" id="UP000054800"/>
    </source>
</evidence>
<keyword evidence="1" id="KW-0802">TPR repeat</keyword>
<gene>
    <name evidence="2" type="ORF">RO03_06340</name>
</gene>
<dbReference type="OrthoDB" id="4827574at2"/>
<dbReference type="InterPro" id="IPR019734">
    <property type="entry name" value="TPR_rpt"/>
</dbReference>
<evidence type="ECO:0000313" key="2">
    <source>
        <dbReference type="EMBL" id="KUL99143.1"/>
    </source>
</evidence>
<name>A0A0X3Y280_FUSNC</name>
<protein>
    <submittedName>
        <fullName evidence="2">Uncharacterized protein</fullName>
    </submittedName>
</protein>
<dbReference type="AlphaFoldDB" id="A0A0X3Y280"/>
<dbReference type="SMART" id="SM00028">
    <property type="entry name" value="TPR"/>
    <property type="match status" value="2"/>
</dbReference>
<dbReference type="PROSITE" id="PS50005">
    <property type="entry name" value="TPR"/>
    <property type="match status" value="1"/>
</dbReference>
<comment type="caution">
    <text evidence="2">The sequence shown here is derived from an EMBL/GenBank/DDBJ whole genome shotgun (WGS) entry which is preliminary data.</text>
</comment>
<accession>A0A0X3Y280</accession>